<dbReference type="AlphaFoldDB" id="A0A9X1MSQ4"/>
<sequence length="178" mass="19148">MDPEPDLPPPRFTLRSLGIVIALFGAAFALMKWVSPVASAALLLGALAIFGHVAGAYIGTRLKQKRPIARPPEPRPVEDPLSEEEFAPRTQLGETTHIDRLGYGVTIVTAILGAIAVAIAGSYWAPREIWKPAVFAVCLASGAALGGIGGLTIFHFAWQLIQSWRQAMRHSNSATTRR</sequence>
<keyword evidence="1" id="KW-0472">Membrane</keyword>
<feature type="transmembrane region" description="Helical" evidence="1">
    <location>
        <begin position="37"/>
        <end position="58"/>
    </location>
</feature>
<feature type="transmembrane region" description="Helical" evidence="1">
    <location>
        <begin position="101"/>
        <end position="121"/>
    </location>
</feature>
<dbReference type="Proteomes" id="UP001139103">
    <property type="component" value="Unassembled WGS sequence"/>
</dbReference>
<gene>
    <name evidence="2" type="ORF">LOC68_23660</name>
</gene>
<name>A0A9X1MSQ4_9BACT</name>
<reference evidence="2" key="1">
    <citation type="submission" date="2021-11" db="EMBL/GenBank/DDBJ databases">
        <title>Genome sequence.</title>
        <authorList>
            <person name="Sun Q."/>
        </authorList>
    </citation>
    <scope>NUCLEOTIDE SEQUENCE</scope>
    <source>
        <strain evidence="2">JC732</strain>
    </source>
</reference>
<keyword evidence="1" id="KW-1133">Transmembrane helix</keyword>
<feature type="transmembrane region" description="Helical" evidence="1">
    <location>
        <begin position="12"/>
        <end position="31"/>
    </location>
</feature>
<comment type="caution">
    <text evidence="2">The sequence shown here is derived from an EMBL/GenBank/DDBJ whole genome shotgun (WGS) entry which is preliminary data.</text>
</comment>
<protein>
    <submittedName>
        <fullName evidence="2">Uncharacterized protein</fullName>
    </submittedName>
</protein>
<proteinExistence type="predicted"/>
<evidence type="ECO:0000313" key="3">
    <source>
        <dbReference type="Proteomes" id="UP001139103"/>
    </source>
</evidence>
<dbReference type="EMBL" id="JAJKFT010000010">
    <property type="protein sequence ID" value="MCC9631402.1"/>
    <property type="molecule type" value="Genomic_DNA"/>
</dbReference>
<accession>A0A9X1MSQ4</accession>
<feature type="transmembrane region" description="Helical" evidence="1">
    <location>
        <begin position="133"/>
        <end position="158"/>
    </location>
</feature>
<evidence type="ECO:0000256" key="1">
    <source>
        <dbReference type="SAM" id="Phobius"/>
    </source>
</evidence>
<keyword evidence="3" id="KW-1185">Reference proteome</keyword>
<evidence type="ECO:0000313" key="2">
    <source>
        <dbReference type="EMBL" id="MCC9631402.1"/>
    </source>
</evidence>
<keyword evidence="1" id="KW-0812">Transmembrane</keyword>
<dbReference type="RefSeq" id="WP_230223338.1">
    <property type="nucleotide sequence ID" value="NZ_JAJKFT010000010.1"/>
</dbReference>
<organism evidence="2 3">
    <name type="scientific">Blastopirellula sediminis</name>
    <dbReference type="NCBI Taxonomy" id="2894196"/>
    <lineage>
        <taxon>Bacteria</taxon>
        <taxon>Pseudomonadati</taxon>
        <taxon>Planctomycetota</taxon>
        <taxon>Planctomycetia</taxon>
        <taxon>Pirellulales</taxon>
        <taxon>Pirellulaceae</taxon>
        <taxon>Blastopirellula</taxon>
    </lineage>
</organism>